<dbReference type="InterPro" id="IPR042099">
    <property type="entry name" value="ANL_N_sf"/>
</dbReference>
<keyword evidence="2" id="KW-0596">Phosphopantetheine</keyword>
<evidence type="ECO:0000256" key="3">
    <source>
        <dbReference type="ARBA" id="ARBA00022553"/>
    </source>
</evidence>
<protein>
    <recommendedName>
        <fullName evidence="5">Carrier domain-containing protein</fullName>
    </recommendedName>
</protein>
<dbReference type="InterPro" id="IPR001242">
    <property type="entry name" value="Condensation_dom"/>
</dbReference>
<comment type="cofactor">
    <cofactor evidence="1">
        <name>pantetheine 4'-phosphate</name>
        <dbReference type="ChEBI" id="CHEBI:47942"/>
    </cofactor>
</comment>
<dbReference type="GO" id="GO:0047527">
    <property type="term" value="F:2,3-dihydroxybenzoate-serine ligase activity"/>
    <property type="evidence" value="ECO:0007669"/>
    <property type="project" value="TreeGrafter"/>
</dbReference>
<reference evidence="6 7" key="1">
    <citation type="submission" date="2018-03" db="EMBL/GenBank/DDBJ databases">
        <title>Ahniella affigens gen. nov., sp. nov., a gammaproteobacterium isolated from sandy soil near a stream.</title>
        <authorList>
            <person name="Ko Y."/>
            <person name="Kim J.-H."/>
        </authorList>
    </citation>
    <scope>NUCLEOTIDE SEQUENCE [LARGE SCALE GENOMIC DNA]</scope>
    <source>
        <strain evidence="6 7">D13</strain>
    </source>
</reference>
<dbReference type="NCBIfam" id="TIGR01733">
    <property type="entry name" value="AA-adenyl-dom"/>
    <property type="match status" value="1"/>
</dbReference>
<dbReference type="RefSeq" id="WP_106891060.1">
    <property type="nucleotide sequence ID" value="NZ_CP027860.1"/>
</dbReference>
<dbReference type="InterPro" id="IPR041464">
    <property type="entry name" value="TubC_N"/>
</dbReference>
<dbReference type="Pfam" id="PF00550">
    <property type="entry name" value="PP-binding"/>
    <property type="match status" value="1"/>
</dbReference>
<dbReference type="CDD" id="cd19531">
    <property type="entry name" value="LCL_NRPS-like"/>
    <property type="match status" value="1"/>
</dbReference>
<dbReference type="Pfam" id="PF00501">
    <property type="entry name" value="AMP-binding"/>
    <property type="match status" value="1"/>
</dbReference>
<dbReference type="Gene3D" id="1.10.1200.10">
    <property type="entry name" value="ACP-like"/>
    <property type="match status" value="1"/>
</dbReference>
<dbReference type="FunFam" id="3.40.50.980:FF:000001">
    <property type="entry name" value="Non-ribosomal peptide synthetase"/>
    <property type="match status" value="1"/>
</dbReference>
<dbReference type="InterPro" id="IPR044894">
    <property type="entry name" value="TubC_N_sf"/>
</dbReference>
<dbReference type="Pfam" id="PF13193">
    <property type="entry name" value="AMP-binding_C"/>
    <property type="match status" value="1"/>
</dbReference>
<dbReference type="SMART" id="SM00823">
    <property type="entry name" value="PKS_PP"/>
    <property type="match status" value="1"/>
</dbReference>
<evidence type="ECO:0000256" key="4">
    <source>
        <dbReference type="SAM" id="MobiDB-lite"/>
    </source>
</evidence>
<dbReference type="GO" id="GO:0009239">
    <property type="term" value="P:enterobactin biosynthetic process"/>
    <property type="evidence" value="ECO:0007669"/>
    <property type="project" value="TreeGrafter"/>
</dbReference>
<keyword evidence="7" id="KW-1185">Reference proteome</keyword>
<name>A0A2P1PQK8_9GAMM</name>
<feature type="compositionally biased region" description="Basic and acidic residues" evidence="4">
    <location>
        <begin position="1112"/>
        <end position="1131"/>
    </location>
</feature>
<dbReference type="Proteomes" id="UP000241074">
    <property type="component" value="Chromosome"/>
</dbReference>
<reference evidence="6 7" key="2">
    <citation type="submission" date="2018-03" db="EMBL/GenBank/DDBJ databases">
        <authorList>
            <person name="Keele B.F."/>
        </authorList>
    </citation>
    <scope>NUCLEOTIDE SEQUENCE [LARGE SCALE GENOMIC DNA]</scope>
    <source>
        <strain evidence="6 7">D13</strain>
    </source>
</reference>
<gene>
    <name evidence="6" type="ORF">C7S18_07990</name>
</gene>
<evidence type="ECO:0000256" key="2">
    <source>
        <dbReference type="ARBA" id="ARBA00022450"/>
    </source>
</evidence>
<evidence type="ECO:0000256" key="1">
    <source>
        <dbReference type="ARBA" id="ARBA00001957"/>
    </source>
</evidence>
<dbReference type="Gene3D" id="3.30.559.30">
    <property type="entry name" value="Nonribosomal peptide synthetase, condensation domain"/>
    <property type="match status" value="1"/>
</dbReference>
<dbReference type="GO" id="GO:0005829">
    <property type="term" value="C:cytosol"/>
    <property type="evidence" value="ECO:0007669"/>
    <property type="project" value="TreeGrafter"/>
</dbReference>
<evidence type="ECO:0000313" key="6">
    <source>
        <dbReference type="EMBL" id="AVP97136.1"/>
    </source>
</evidence>
<dbReference type="Pfam" id="PF00668">
    <property type="entry name" value="Condensation"/>
    <property type="match status" value="1"/>
</dbReference>
<dbReference type="EMBL" id="CP027860">
    <property type="protein sequence ID" value="AVP97136.1"/>
    <property type="molecule type" value="Genomic_DNA"/>
</dbReference>
<dbReference type="GO" id="GO:0009366">
    <property type="term" value="C:enterobactin synthetase complex"/>
    <property type="evidence" value="ECO:0007669"/>
    <property type="project" value="TreeGrafter"/>
</dbReference>
<dbReference type="SUPFAM" id="SSF47336">
    <property type="entry name" value="ACP-like"/>
    <property type="match status" value="1"/>
</dbReference>
<dbReference type="InterPro" id="IPR009081">
    <property type="entry name" value="PP-bd_ACP"/>
</dbReference>
<organism evidence="6 7">
    <name type="scientific">Ahniella affigens</name>
    <dbReference type="NCBI Taxonomy" id="2021234"/>
    <lineage>
        <taxon>Bacteria</taxon>
        <taxon>Pseudomonadati</taxon>
        <taxon>Pseudomonadota</taxon>
        <taxon>Gammaproteobacteria</taxon>
        <taxon>Lysobacterales</taxon>
        <taxon>Rhodanobacteraceae</taxon>
        <taxon>Ahniella</taxon>
    </lineage>
</organism>
<dbReference type="PANTHER" id="PTHR45527">
    <property type="entry name" value="NONRIBOSOMAL PEPTIDE SYNTHETASE"/>
    <property type="match status" value="1"/>
</dbReference>
<dbReference type="FunFam" id="1.10.1200.10:FF:000005">
    <property type="entry name" value="Nonribosomal peptide synthetase 1"/>
    <property type="match status" value="1"/>
</dbReference>
<accession>A0A2P1PQK8</accession>
<dbReference type="InterPro" id="IPR023213">
    <property type="entry name" value="CAT-like_dom_sf"/>
</dbReference>
<dbReference type="OrthoDB" id="9030879at2"/>
<dbReference type="Gene3D" id="3.30.300.30">
    <property type="match status" value="1"/>
</dbReference>
<dbReference type="Gene3D" id="1.10.10.1830">
    <property type="entry name" value="Non-ribosomal peptide synthase, adenylation domain"/>
    <property type="match status" value="1"/>
</dbReference>
<evidence type="ECO:0000313" key="7">
    <source>
        <dbReference type="Proteomes" id="UP000241074"/>
    </source>
</evidence>
<dbReference type="SUPFAM" id="SSF52777">
    <property type="entry name" value="CoA-dependent acyltransferases"/>
    <property type="match status" value="2"/>
</dbReference>
<sequence>MNLDQTIAHCARLGVRLALTDDGKLRVNAPSGVLDDALRATLGRHKDAITETLLRQRALAAPTRADKAERYPLSHAQRRLWILDRIEPGSSAYLIPSAMPLPSDIDVETLFAAIRAIARRHESLRTTFCQVDGVPYQVVHDQPLLDLACTTLPNSAAPTESPESVLTEALAAQMQSGFDLERGPLFRARVIDVGAGQRVLFLAMHHIIGDGWSNSIFLNELHQHYAAIRAGQTAADLPPLGLQYVDYATWQSSRLDGPNLQRLLDYWRPQLQAAPMLQLPTDRPRLHHPTAPGGLLQHHFPADQTAALQRLAKQRGTTLFTVLLSAFYVLLNRLSGQHDLVIGTDVANRTRREWEPLIGFFVNQLVLRADLSGAPTFAELVTRVHGLTQDAYAHQDMPFNVLVEHLVQARDASVSPFFQVKFIMQNTPGATATDSAANITLPERTAKFDMTWSMSEDAQGLMLDLEYACNLFDRTTFERWLGHYSELLAQVIAAPDASIRTYLLDPAGQQVQIERARRVTQFPAESETIGRYVEHWAAHSPAAIAVQSGSASISYGALNEAANRLARHLRDWGVDLETPVGVCMDASIDYVVAVTAISKAGGVLVAMDPAYPEQRLAQILDAAAMQVLLCQSQHLDRLPAYQLNFLGVIKTDTDASEWSTQSAENLCLPTHPDQLAYLIFTSGTTGKPKGVMVAASGIGNLARAQAKTFSVDATSRVLQFASISFDASIWELLMALAQGATLVAEPRPTLMPGADLARALAQHRITHVTLPPTALSVMSPTAGASLAALVLAGEACHDEHVRPWARITKSYNAYGPSETTVCASVESYAIDRGGFAGSIGHAIDGCGLYVVDASGNLALPLAAGELWITGPAVGRGYWNDPAQTALRFVPDPFSDIAGARAYRSGDSARTQRDHRVEFLGRLDNQVKIRGHRIELSEIERALLGQTGISAAVVIANGNPAELHAYVVTTSGLLADEPSLKKSLRLAVPEYMIPRTVTTVPRIPTTANGKLDMAALPTPHRERSHDAGMADRSPQQALIAGIWCEVLDIDAVGIDDNFFDVGGHSLLLIQVQDRMQQRCGLALSVADLFKYPTVRDLANLLAPDPALEAAPLSDDRIARRQMASRDRAERRQARPVGAPT</sequence>
<dbReference type="InterPro" id="IPR045851">
    <property type="entry name" value="AMP-bd_C_sf"/>
</dbReference>
<dbReference type="PROSITE" id="PS50075">
    <property type="entry name" value="CARRIER"/>
    <property type="match status" value="1"/>
</dbReference>
<evidence type="ECO:0000259" key="5">
    <source>
        <dbReference type="PROSITE" id="PS50075"/>
    </source>
</evidence>
<dbReference type="InterPro" id="IPR010071">
    <property type="entry name" value="AA_adenyl_dom"/>
</dbReference>
<dbReference type="PANTHER" id="PTHR45527:SF1">
    <property type="entry name" value="FATTY ACID SYNTHASE"/>
    <property type="match status" value="1"/>
</dbReference>
<keyword evidence="3" id="KW-0597">Phosphoprotein</keyword>
<dbReference type="PROSITE" id="PS00455">
    <property type="entry name" value="AMP_BINDING"/>
    <property type="match status" value="1"/>
</dbReference>
<dbReference type="Gene3D" id="3.30.559.10">
    <property type="entry name" value="Chloramphenicol acetyltransferase-like domain"/>
    <property type="match status" value="1"/>
</dbReference>
<dbReference type="Gene3D" id="3.40.50.12780">
    <property type="entry name" value="N-terminal domain of ligase-like"/>
    <property type="match status" value="1"/>
</dbReference>
<proteinExistence type="predicted"/>
<dbReference type="KEGG" id="xba:C7S18_07990"/>
<feature type="region of interest" description="Disordered" evidence="4">
    <location>
        <begin position="1112"/>
        <end position="1139"/>
    </location>
</feature>
<dbReference type="InterPro" id="IPR000873">
    <property type="entry name" value="AMP-dep_synth/lig_dom"/>
</dbReference>
<dbReference type="GO" id="GO:0031177">
    <property type="term" value="F:phosphopantetheine binding"/>
    <property type="evidence" value="ECO:0007669"/>
    <property type="project" value="InterPro"/>
</dbReference>
<dbReference type="GO" id="GO:0043041">
    <property type="term" value="P:amino acid activation for nonribosomal peptide biosynthetic process"/>
    <property type="evidence" value="ECO:0007669"/>
    <property type="project" value="TreeGrafter"/>
</dbReference>
<dbReference type="InterPro" id="IPR025110">
    <property type="entry name" value="AMP-bd_C"/>
</dbReference>
<dbReference type="Pfam" id="PF18563">
    <property type="entry name" value="TubC_N"/>
    <property type="match status" value="1"/>
</dbReference>
<dbReference type="AlphaFoldDB" id="A0A2P1PQK8"/>
<dbReference type="InterPro" id="IPR036736">
    <property type="entry name" value="ACP-like_sf"/>
</dbReference>
<dbReference type="CDD" id="cd05930">
    <property type="entry name" value="A_NRPS"/>
    <property type="match status" value="1"/>
</dbReference>
<dbReference type="InterPro" id="IPR020845">
    <property type="entry name" value="AMP-binding_CS"/>
</dbReference>
<feature type="domain" description="Carrier" evidence="5">
    <location>
        <begin position="1029"/>
        <end position="1104"/>
    </location>
</feature>
<dbReference type="InterPro" id="IPR020806">
    <property type="entry name" value="PKS_PP-bd"/>
</dbReference>
<dbReference type="SUPFAM" id="SSF56801">
    <property type="entry name" value="Acetyl-CoA synthetase-like"/>
    <property type="match status" value="1"/>
</dbReference>